<feature type="region of interest" description="Disordered" evidence="1">
    <location>
        <begin position="26"/>
        <end position="47"/>
    </location>
</feature>
<keyword evidence="3" id="KW-1185">Reference proteome</keyword>
<evidence type="ECO:0008006" key="4">
    <source>
        <dbReference type="Google" id="ProtNLM"/>
    </source>
</evidence>
<proteinExistence type="predicted"/>
<sequence>MKIVLLLIFLLVGCSTYEDTNHVKENQANQPESNIEDHLDATPNTPGNKPDAKFLLREYKERFMKLVHESDNQEITSFRTKEEIKSHFKEIMSDEYADWLTNTYFKEQNDAVFIIAKDSPTWFQPVQDHTLEPLNEKTYMLIQKRENELLGHVNFYTFFKQRENKWIIDSIEVVEYGNLSRREAEKLVEDELQLQNDNEVIIEFDHLEGKQYVIHVYDIVDGHTATRSWYIVNPTTGEIKNMMNM</sequence>
<comment type="caution">
    <text evidence="2">The sequence shown here is derived from an EMBL/GenBank/DDBJ whole genome shotgun (WGS) entry which is preliminary data.</text>
</comment>
<evidence type="ECO:0000313" key="3">
    <source>
        <dbReference type="Proteomes" id="UP001597214"/>
    </source>
</evidence>
<accession>A0ABW4LV02</accession>
<protein>
    <recommendedName>
        <fullName evidence="4">Lipoprotein</fullName>
    </recommendedName>
</protein>
<dbReference type="Proteomes" id="UP001597214">
    <property type="component" value="Unassembled WGS sequence"/>
</dbReference>
<organism evidence="2 3">
    <name type="scientific">Bacillus salitolerans</name>
    <dbReference type="NCBI Taxonomy" id="1437434"/>
    <lineage>
        <taxon>Bacteria</taxon>
        <taxon>Bacillati</taxon>
        <taxon>Bacillota</taxon>
        <taxon>Bacilli</taxon>
        <taxon>Bacillales</taxon>
        <taxon>Bacillaceae</taxon>
        <taxon>Bacillus</taxon>
    </lineage>
</organism>
<dbReference type="EMBL" id="JBHUEM010000052">
    <property type="protein sequence ID" value="MFD1738962.1"/>
    <property type="molecule type" value="Genomic_DNA"/>
</dbReference>
<dbReference type="RefSeq" id="WP_377930189.1">
    <property type="nucleotide sequence ID" value="NZ_JBHUEM010000052.1"/>
</dbReference>
<evidence type="ECO:0000256" key="1">
    <source>
        <dbReference type="SAM" id="MobiDB-lite"/>
    </source>
</evidence>
<gene>
    <name evidence="2" type="ORF">ACFSCX_20835</name>
</gene>
<name>A0ABW4LV02_9BACI</name>
<evidence type="ECO:0000313" key="2">
    <source>
        <dbReference type="EMBL" id="MFD1738962.1"/>
    </source>
</evidence>
<reference evidence="3" key="1">
    <citation type="journal article" date="2019" name="Int. J. Syst. Evol. Microbiol.">
        <title>The Global Catalogue of Microorganisms (GCM) 10K type strain sequencing project: providing services to taxonomists for standard genome sequencing and annotation.</title>
        <authorList>
            <consortium name="The Broad Institute Genomics Platform"/>
            <consortium name="The Broad Institute Genome Sequencing Center for Infectious Disease"/>
            <person name="Wu L."/>
            <person name="Ma J."/>
        </authorList>
    </citation>
    <scope>NUCLEOTIDE SEQUENCE [LARGE SCALE GENOMIC DNA]</scope>
    <source>
        <strain evidence="3">CCUG 49339</strain>
    </source>
</reference>